<dbReference type="GO" id="GO:0006281">
    <property type="term" value="P:DNA repair"/>
    <property type="evidence" value="ECO:0007669"/>
    <property type="project" value="TreeGrafter"/>
</dbReference>
<dbReference type="GO" id="GO:0005524">
    <property type="term" value="F:ATP binding"/>
    <property type="evidence" value="ECO:0007669"/>
    <property type="project" value="InterPro"/>
</dbReference>
<dbReference type="GO" id="GO:0016787">
    <property type="term" value="F:hydrolase activity"/>
    <property type="evidence" value="ECO:0007669"/>
    <property type="project" value="UniProtKB-KW"/>
</dbReference>
<dbReference type="InterPro" id="IPR049730">
    <property type="entry name" value="SNF2/RAD54-like_C"/>
</dbReference>
<keyword evidence="3" id="KW-0347">Helicase</keyword>
<gene>
    <name evidence="3" type="ORF">H8707_07470</name>
</gene>
<feature type="domain" description="Helicase C-terminal" evidence="2">
    <location>
        <begin position="292"/>
        <end position="445"/>
    </location>
</feature>
<name>A0A926IJI8_9FIRM</name>
<keyword evidence="3" id="KW-0547">Nucleotide-binding</keyword>
<dbReference type="Gene3D" id="3.40.50.300">
    <property type="entry name" value="P-loop containing nucleotide triphosphate hydrolases"/>
    <property type="match status" value="1"/>
</dbReference>
<dbReference type="GO" id="GO:0031297">
    <property type="term" value="P:replication fork processing"/>
    <property type="evidence" value="ECO:0007669"/>
    <property type="project" value="TreeGrafter"/>
</dbReference>
<dbReference type="SMART" id="SM00490">
    <property type="entry name" value="HELICc"/>
    <property type="match status" value="1"/>
</dbReference>
<keyword evidence="3" id="KW-0067">ATP-binding</keyword>
<comment type="caution">
    <text evidence="3">The sequence shown here is derived from an EMBL/GenBank/DDBJ whole genome shotgun (WGS) entry which is preliminary data.</text>
</comment>
<organism evidence="3 4">
    <name type="scientific">Paratissierella segnis</name>
    <dbReference type="NCBI Taxonomy" id="2763679"/>
    <lineage>
        <taxon>Bacteria</taxon>
        <taxon>Bacillati</taxon>
        <taxon>Bacillota</taxon>
        <taxon>Tissierellia</taxon>
        <taxon>Tissierellales</taxon>
        <taxon>Tissierellaceae</taxon>
        <taxon>Paratissierella</taxon>
    </lineage>
</organism>
<dbReference type="PROSITE" id="PS51194">
    <property type="entry name" value="HELICASE_CTER"/>
    <property type="match status" value="1"/>
</dbReference>
<dbReference type="InterPro" id="IPR038718">
    <property type="entry name" value="SNF2-like_sf"/>
</dbReference>
<dbReference type="PANTHER" id="PTHR45766:SF6">
    <property type="entry name" value="SWI_SNF-RELATED MATRIX-ASSOCIATED ACTIN-DEPENDENT REGULATOR OF CHROMATIN SUBFAMILY A-LIKE PROTEIN 1"/>
    <property type="match status" value="1"/>
</dbReference>
<dbReference type="GO" id="GO:0004386">
    <property type="term" value="F:helicase activity"/>
    <property type="evidence" value="ECO:0007669"/>
    <property type="project" value="UniProtKB-KW"/>
</dbReference>
<evidence type="ECO:0000259" key="2">
    <source>
        <dbReference type="PROSITE" id="PS51194"/>
    </source>
</evidence>
<sequence>MKLLTELQSHQVAAVEKLSKIKVGALYMEMGTGKTRTAIELAYKRFIKNKIDIVLWLCPCSVKETIKRELGKHIEGFEEKFIIEGIESLSSSIRLNTELLKLVQRERVMLIVDESNLVKNHRANRTVNIIRLSKYCPYRLILNGTPISRNEKDLYSQWYILDYRILGYRSFWSFAANHLEYDQRIKGRIKTVLNLDYLVGKIAPYTYQIRKDECLDLPSKTYETAYYHLTHEQYEHYSQVADDLLFELDELEPYTIYRLFAGLQSVISGLKVKVGEHLETETFFKNPENNPRIQKLMDIVNLDEKTIIFCKYTHEIQTIVKLLNEEYEEGIAVEFYGELNQKKRQENLKKFQGDSQFLVANKTCAGYGLNLQFCSYVVYYSNDWDYATRGQSEDRVHRMGQKNNVHYVDICAANTLDERILRCLQRKENLIESFKAELEEQKDISVVEKYIYYKDYKGRTKLGKIEKEEIKTIEELQEVK</sequence>
<dbReference type="InterPro" id="IPR027417">
    <property type="entry name" value="P-loop_NTPase"/>
</dbReference>
<evidence type="ECO:0000313" key="4">
    <source>
        <dbReference type="Proteomes" id="UP000601171"/>
    </source>
</evidence>
<evidence type="ECO:0000313" key="3">
    <source>
        <dbReference type="EMBL" id="MBC8588074.1"/>
    </source>
</evidence>
<dbReference type="RefSeq" id="WP_262429527.1">
    <property type="nucleotide sequence ID" value="NZ_JACRTG010000018.1"/>
</dbReference>
<dbReference type="AlphaFoldDB" id="A0A926IJI8"/>
<keyword evidence="1" id="KW-0378">Hydrolase</keyword>
<dbReference type="CDD" id="cd18793">
    <property type="entry name" value="SF2_C_SNF"/>
    <property type="match status" value="1"/>
</dbReference>
<keyword evidence="4" id="KW-1185">Reference proteome</keyword>
<dbReference type="Pfam" id="PF00176">
    <property type="entry name" value="SNF2-rel_dom"/>
    <property type="match status" value="1"/>
</dbReference>
<dbReference type="InterPro" id="IPR014001">
    <property type="entry name" value="Helicase_ATP-bd"/>
</dbReference>
<dbReference type="SUPFAM" id="SSF52540">
    <property type="entry name" value="P-loop containing nucleoside triphosphate hydrolases"/>
    <property type="match status" value="2"/>
</dbReference>
<dbReference type="EMBL" id="JACRTG010000018">
    <property type="protein sequence ID" value="MBC8588074.1"/>
    <property type="molecule type" value="Genomic_DNA"/>
</dbReference>
<dbReference type="Pfam" id="PF00271">
    <property type="entry name" value="Helicase_C"/>
    <property type="match status" value="1"/>
</dbReference>
<protein>
    <submittedName>
        <fullName evidence="3">DEAD/DEAH box helicase</fullName>
    </submittedName>
</protein>
<dbReference type="PANTHER" id="PTHR45766">
    <property type="entry name" value="DNA ANNEALING HELICASE AND ENDONUCLEASE ZRANB3 FAMILY MEMBER"/>
    <property type="match status" value="1"/>
</dbReference>
<accession>A0A926IJI8</accession>
<dbReference type="Gene3D" id="3.40.50.10810">
    <property type="entry name" value="Tandem AAA-ATPase domain"/>
    <property type="match status" value="1"/>
</dbReference>
<dbReference type="InterPro" id="IPR001650">
    <property type="entry name" value="Helicase_C-like"/>
</dbReference>
<dbReference type="SMART" id="SM00487">
    <property type="entry name" value="DEXDc"/>
    <property type="match status" value="1"/>
</dbReference>
<dbReference type="Proteomes" id="UP000601171">
    <property type="component" value="Unassembled WGS sequence"/>
</dbReference>
<reference evidence="3" key="1">
    <citation type="submission" date="2020-08" db="EMBL/GenBank/DDBJ databases">
        <title>Genome public.</title>
        <authorList>
            <person name="Liu C."/>
            <person name="Sun Q."/>
        </authorList>
    </citation>
    <scope>NUCLEOTIDE SEQUENCE</scope>
    <source>
        <strain evidence="3">BX21</strain>
    </source>
</reference>
<proteinExistence type="predicted"/>
<dbReference type="InterPro" id="IPR000330">
    <property type="entry name" value="SNF2_N"/>
</dbReference>
<evidence type="ECO:0000256" key="1">
    <source>
        <dbReference type="ARBA" id="ARBA00022801"/>
    </source>
</evidence>